<gene>
    <name evidence="4" type="ORF">DLJ53_31260</name>
</gene>
<keyword evidence="2 4" id="KW-0378">Hydrolase</keyword>
<dbReference type="SUPFAM" id="SSF109604">
    <property type="entry name" value="HD-domain/PDEase-like"/>
    <property type="match status" value="1"/>
</dbReference>
<name>A0A8B2NG37_9HYPH</name>
<dbReference type="RefSeq" id="WP_111352267.1">
    <property type="nucleotide sequence ID" value="NZ_QHHQ01000011.1"/>
</dbReference>
<evidence type="ECO:0000313" key="5">
    <source>
        <dbReference type="Proteomes" id="UP000249590"/>
    </source>
</evidence>
<accession>A0A8B2NG37</accession>
<dbReference type="PANTHER" id="PTHR11845:SF13">
    <property type="entry name" value="5'-DEOXYNUCLEOTIDASE HDDC2"/>
    <property type="match status" value="1"/>
</dbReference>
<dbReference type="EMBL" id="QHHQ01000011">
    <property type="protein sequence ID" value="RAH96744.1"/>
    <property type="molecule type" value="Genomic_DNA"/>
</dbReference>
<reference evidence="4 5" key="1">
    <citation type="submission" date="2018-05" db="EMBL/GenBank/DDBJ databases">
        <title>Acuticoccus sediminis sp. nov., isolated from deep-sea sediment of Indian Ocean.</title>
        <authorList>
            <person name="Liu X."/>
            <person name="Lai Q."/>
            <person name="Du Y."/>
            <person name="Sun F."/>
            <person name="Zhang X."/>
            <person name="Wang S."/>
            <person name="Shao Z."/>
        </authorList>
    </citation>
    <scope>NUCLEOTIDE SEQUENCE [LARGE SCALE GENOMIC DNA]</scope>
    <source>
        <strain evidence="4 5">PTG4-2</strain>
    </source>
</reference>
<evidence type="ECO:0000256" key="2">
    <source>
        <dbReference type="ARBA" id="ARBA00022801"/>
    </source>
</evidence>
<protein>
    <submittedName>
        <fullName evidence="4">Hydrolase</fullName>
    </submittedName>
</protein>
<evidence type="ECO:0000259" key="3">
    <source>
        <dbReference type="Pfam" id="PF13023"/>
    </source>
</evidence>
<dbReference type="Proteomes" id="UP000249590">
    <property type="component" value="Unassembled WGS sequence"/>
</dbReference>
<proteinExistence type="predicted"/>
<dbReference type="InterPro" id="IPR039356">
    <property type="entry name" value="YfbR/HDDC2"/>
</dbReference>
<dbReference type="OrthoDB" id="9796032at2"/>
<dbReference type="Gene3D" id="1.10.3210.10">
    <property type="entry name" value="Hypothetical protein af1432"/>
    <property type="match status" value="1"/>
</dbReference>
<keyword evidence="5" id="KW-1185">Reference proteome</keyword>
<evidence type="ECO:0000313" key="4">
    <source>
        <dbReference type="EMBL" id="RAH96744.1"/>
    </source>
</evidence>
<dbReference type="PANTHER" id="PTHR11845">
    <property type="entry name" value="5'-DEOXYNUCLEOTIDASE HDDC2"/>
    <property type="match status" value="1"/>
</dbReference>
<sequence length="199" mass="21618">MTAPSDALSRRLSFLAELEKLKSVTRQSRLVDGSRNENSAEHSWHLAMFAMVLAPHAPGVDVGRVIELLLVHDIVEIDAGDVPYHLAGKDLAKIAEAENAAAARLYGLLPGAEGQRLRALWDEFEAAETPEARFAKGLDRLQPVLLNLMTDGGTWDDFAVTEEQVMARCGPPIEGASPDLWAAATDLIRAHFAARRADA</sequence>
<dbReference type="AlphaFoldDB" id="A0A8B2NG37"/>
<dbReference type="GO" id="GO:0005737">
    <property type="term" value="C:cytoplasm"/>
    <property type="evidence" value="ECO:0007669"/>
    <property type="project" value="TreeGrafter"/>
</dbReference>
<evidence type="ECO:0000256" key="1">
    <source>
        <dbReference type="ARBA" id="ARBA00022723"/>
    </source>
</evidence>
<organism evidence="4 5">
    <name type="scientific">Acuticoccus sediminis</name>
    <dbReference type="NCBI Taxonomy" id="2184697"/>
    <lineage>
        <taxon>Bacteria</taxon>
        <taxon>Pseudomonadati</taxon>
        <taxon>Pseudomonadota</taxon>
        <taxon>Alphaproteobacteria</taxon>
        <taxon>Hyphomicrobiales</taxon>
        <taxon>Amorphaceae</taxon>
        <taxon>Acuticoccus</taxon>
    </lineage>
</organism>
<comment type="caution">
    <text evidence="4">The sequence shown here is derived from an EMBL/GenBank/DDBJ whole genome shotgun (WGS) entry which is preliminary data.</text>
</comment>
<keyword evidence="1" id="KW-0479">Metal-binding</keyword>
<dbReference type="InterPro" id="IPR006674">
    <property type="entry name" value="HD_domain"/>
</dbReference>
<dbReference type="GO" id="GO:0002953">
    <property type="term" value="F:5'-deoxynucleotidase activity"/>
    <property type="evidence" value="ECO:0007669"/>
    <property type="project" value="InterPro"/>
</dbReference>
<dbReference type="GO" id="GO:0046872">
    <property type="term" value="F:metal ion binding"/>
    <property type="evidence" value="ECO:0007669"/>
    <property type="project" value="UniProtKB-KW"/>
</dbReference>
<dbReference type="Pfam" id="PF13023">
    <property type="entry name" value="HD_3"/>
    <property type="match status" value="1"/>
</dbReference>
<feature type="domain" description="HD" evidence="3">
    <location>
        <begin position="18"/>
        <end position="181"/>
    </location>
</feature>